<dbReference type="Gene3D" id="3.10.10.10">
    <property type="entry name" value="HIV Type 1 Reverse Transcriptase, subunit A, domain 1"/>
    <property type="match status" value="1"/>
</dbReference>
<dbReference type="PANTHER" id="PTHR33050">
    <property type="entry name" value="REVERSE TRANSCRIPTASE DOMAIN-CONTAINING PROTEIN"/>
    <property type="match status" value="1"/>
</dbReference>
<comment type="caution">
    <text evidence="4">The sequence shown here is derived from an EMBL/GenBank/DDBJ whole genome shotgun (WGS) entry which is preliminary data.</text>
</comment>
<gene>
    <name evidence="4" type="ORF">G0U57_001825</name>
</gene>
<keyword evidence="5" id="KW-1185">Reference proteome</keyword>
<dbReference type="AlphaFoldDB" id="A0A8T1SRV7"/>
<dbReference type="Gene3D" id="3.30.70.270">
    <property type="match status" value="1"/>
</dbReference>
<dbReference type="InterPro" id="IPR052055">
    <property type="entry name" value="Hepadnavirus_pol/RT"/>
</dbReference>
<proteinExistence type="inferred from homology"/>
<evidence type="ECO:0000256" key="1">
    <source>
        <dbReference type="ARBA" id="ARBA00010879"/>
    </source>
</evidence>
<dbReference type="InterPro" id="IPR043128">
    <property type="entry name" value="Rev_trsase/Diguanyl_cyclase"/>
</dbReference>
<evidence type="ECO:0000313" key="4">
    <source>
        <dbReference type="EMBL" id="KAG6931390.1"/>
    </source>
</evidence>
<dbReference type="InterPro" id="IPR043502">
    <property type="entry name" value="DNA/RNA_pol_sf"/>
</dbReference>
<accession>A0A8T1SRV7</accession>
<feature type="domain" description="Reverse transcriptase" evidence="3">
    <location>
        <begin position="32"/>
        <end position="158"/>
    </location>
</feature>
<organism evidence="4 5">
    <name type="scientific">Chelydra serpentina</name>
    <name type="common">Snapping turtle</name>
    <name type="synonym">Testudo serpentina</name>
    <dbReference type="NCBI Taxonomy" id="8475"/>
    <lineage>
        <taxon>Eukaryota</taxon>
        <taxon>Metazoa</taxon>
        <taxon>Chordata</taxon>
        <taxon>Craniata</taxon>
        <taxon>Vertebrata</taxon>
        <taxon>Euteleostomi</taxon>
        <taxon>Archelosauria</taxon>
        <taxon>Testudinata</taxon>
        <taxon>Testudines</taxon>
        <taxon>Cryptodira</taxon>
        <taxon>Durocryptodira</taxon>
        <taxon>Americhelydia</taxon>
        <taxon>Chelydroidea</taxon>
        <taxon>Chelydridae</taxon>
        <taxon>Chelydra</taxon>
    </lineage>
</organism>
<protein>
    <recommendedName>
        <fullName evidence="2">ribonuclease H</fullName>
        <ecNumber evidence="2">3.1.26.4</ecNumber>
    </recommendedName>
</protein>
<dbReference type="OrthoDB" id="6771932at2759"/>
<reference evidence="4 5" key="1">
    <citation type="journal article" date="2020" name="G3 (Bethesda)">
        <title>Draft Genome of the Common Snapping Turtle, Chelydra serpentina, a Model for Phenotypic Plasticity in Reptiles.</title>
        <authorList>
            <person name="Das D."/>
            <person name="Singh S.K."/>
            <person name="Bierstedt J."/>
            <person name="Erickson A."/>
            <person name="Galli G.L.J."/>
            <person name="Crossley D.A. 2nd"/>
            <person name="Rhen T."/>
        </authorList>
    </citation>
    <scope>NUCLEOTIDE SEQUENCE [LARGE SCALE GENOMIC DNA]</scope>
    <source>
        <strain evidence="4">KW</strain>
    </source>
</reference>
<dbReference type="InterPro" id="IPR000477">
    <property type="entry name" value="RT_dom"/>
</dbReference>
<name>A0A8T1SRV7_CHESE</name>
<evidence type="ECO:0000313" key="5">
    <source>
        <dbReference type="Proteomes" id="UP000765507"/>
    </source>
</evidence>
<dbReference type="Proteomes" id="UP000765507">
    <property type="component" value="Unassembled WGS sequence"/>
</dbReference>
<evidence type="ECO:0000256" key="2">
    <source>
        <dbReference type="ARBA" id="ARBA00012180"/>
    </source>
</evidence>
<sequence>MGKKTQLRFSHWYARCCLGVKAKAIDTKMEAKGGLRPILDLQNLNEYLKKLKFRMVSLASIIPSLDLGDWHVALDLKGPHFHRERFQGHRRFLQFTVGPDRYQFVVLPFGLATAPRVFAKCMSVVAAYLRRRGIQISPYLNDWLVKGCSRSQVQRDVVVLHADPWACW</sequence>
<dbReference type="EC" id="3.1.26.4" evidence="2"/>
<comment type="similarity">
    <text evidence="1">Belongs to the beta type-B retroviral polymerase family. HERV class-II K(HML-2) pol subfamily.</text>
</comment>
<dbReference type="EMBL" id="JAHGAV010000122">
    <property type="protein sequence ID" value="KAG6931390.1"/>
    <property type="molecule type" value="Genomic_DNA"/>
</dbReference>
<dbReference type="SUPFAM" id="SSF56672">
    <property type="entry name" value="DNA/RNA polymerases"/>
    <property type="match status" value="1"/>
</dbReference>
<dbReference type="Pfam" id="PF00078">
    <property type="entry name" value="RVT_1"/>
    <property type="match status" value="1"/>
</dbReference>
<evidence type="ECO:0000259" key="3">
    <source>
        <dbReference type="Pfam" id="PF00078"/>
    </source>
</evidence>
<dbReference type="PANTHER" id="PTHR33050:SF7">
    <property type="entry name" value="RIBONUCLEASE H"/>
    <property type="match status" value="1"/>
</dbReference>